<feature type="domain" description="Tyrosine-protein phosphatase" evidence="5">
    <location>
        <begin position="167"/>
        <end position="312"/>
    </location>
</feature>
<dbReference type="PANTHER" id="PTHR10159">
    <property type="entry name" value="DUAL SPECIFICITY PROTEIN PHOSPHATASE"/>
    <property type="match status" value="1"/>
</dbReference>
<dbReference type="SUPFAM" id="SSF52799">
    <property type="entry name" value="(Phosphotyrosine protein) phosphatases II"/>
    <property type="match status" value="1"/>
</dbReference>
<dbReference type="PROSITE" id="PS50206">
    <property type="entry name" value="RHODANESE_3"/>
    <property type="match status" value="1"/>
</dbReference>
<evidence type="ECO:0000313" key="8">
    <source>
        <dbReference type="EMBL" id="KAF6018968.1"/>
    </source>
</evidence>
<dbReference type="GO" id="GO:0043409">
    <property type="term" value="P:negative regulation of MAPK cascade"/>
    <property type="evidence" value="ECO:0007669"/>
    <property type="project" value="TreeGrafter"/>
</dbReference>
<dbReference type="GO" id="GO:0005829">
    <property type="term" value="C:cytosol"/>
    <property type="evidence" value="ECO:0007669"/>
    <property type="project" value="TreeGrafter"/>
</dbReference>
<dbReference type="EMBL" id="VXIV02003265">
    <property type="protein sequence ID" value="KAF6018968.1"/>
    <property type="molecule type" value="Genomic_DNA"/>
</dbReference>
<dbReference type="Gene3D" id="3.40.250.10">
    <property type="entry name" value="Rhodanese-like domain"/>
    <property type="match status" value="1"/>
</dbReference>
<dbReference type="PROSITE" id="PS50056">
    <property type="entry name" value="TYR_PHOSPHATASE_2"/>
    <property type="match status" value="1"/>
</dbReference>
<dbReference type="InterPro" id="IPR008343">
    <property type="entry name" value="MKP"/>
</dbReference>
<dbReference type="CDD" id="cd01446">
    <property type="entry name" value="DSP_MapKP"/>
    <property type="match status" value="1"/>
</dbReference>
<dbReference type="InterPro" id="IPR000387">
    <property type="entry name" value="Tyr_Pase_dom"/>
</dbReference>
<dbReference type="Pfam" id="PF00581">
    <property type="entry name" value="Rhodanese"/>
    <property type="match status" value="1"/>
</dbReference>
<dbReference type="PRINTS" id="PR01764">
    <property type="entry name" value="MAPKPHPHTASE"/>
</dbReference>
<evidence type="ECO:0000256" key="2">
    <source>
        <dbReference type="ARBA" id="ARBA00013064"/>
    </source>
</evidence>
<gene>
    <name evidence="8" type="ORF">EB796_022730</name>
</gene>
<evidence type="ECO:0000256" key="4">
    <source>
        <dbReference type="ARBA" id="ARBA00022912"/>
    </source>
</evidence>
<dbReference type="InterPro" id="IPR020422">
    <property type="entry name" value="TYR_PHOSPHATASE_DUAL_dom"/>
</dbReference>
<proteinExistence type="inferred from homology"/>
<dbReference type="EC" id="3.1.3.48" evidence="2"/>
<comment type="similarity">
    <text evidence="1">Belongs to the protein-tyrosine phosphatase family. Non-receptor class dual specificity subfamily.</text>
</comment>
<feature type="domain" description="Rhodanese" evidence="7">
    <location>
        <begin position="14"/>
        <end position="128"/>
    </location>
</feature>
<accession>A0A7J7J0H5</accession>
<dbReference type="GO" id="GO:0017017">
    <property type="term" value="F:MAP kinase tyrosine/serine/threonine phosphatase activity"/>
    <property type="evidence" value="ECO:0007669"/>
    <property type="project" value="InterPro"/>
</dbReference>
<dbReference type="SMART" id="SM00450">
    <property type="entry name" value="RHOD"/>
    <property type="match status" value="1"/>
</dbReference>
<reference evidence="8" key="1">
    <citation type="submission" date="2020-06" db="EMBL/GenBank/DDBJ databases">
        <title>Draft genome of Bugula neritina, a colonial animal packing powerful symbionts and potential medicines.</title>
        <authorList>
            <person name="Rayko M."/>
        </authorList>
    </citation>
    <scope>NUCLEOTIDE SEQUENCE [LARGE SCALE GENOMIC DNA]</scope>
    <source>
        <strain evidence="8">Kwan_BN1</strain>
    </source>
</reference>
<evidence type="ECO:0000256" key="1">
    <source>
        <dbReference type="ARBA" id="ARBA00008601"/>
    </source>
</evidence>
<dbReference type="OrthoDB" id="165342at2759"/>
<feature type="domain" description="Tyrosine specific protein phosphatases" evidence="6">
    <location>
        <begin position="233"/>
        <end position="293"/>
    </location>
</feature>
<dbReference type="Proteomes" id="UP000593567">
    <property type="component" value="Unassembled WGS sequence"/>
</dbReference>
<keyword evidence="4" id="KW-0904">Protein phosphatase</keyword>
<sequence>MEEVSAEWLVKELQVDTVLVLDCRSQQDFHSGHIHGSMNVNLPPLLQRRLKNGNLSVSTAVQGNHMKEKFSSECAYKSIVMCEYSRYDINANNSNLLTLLYNKLVKDQHTVKILSGGYKEFCCLYPEYISSSDTTADANQLTAGLSTLNLVEPPTPKLDDVTPSPAFPIEVVKNLYLGNAKCSMDCEMLLKNNIRYILNVTPNLPNHFEGSCDVPITYKQIPINDHWSQNLSAYFPEAIQFIDSGRSKGYGVLVHCLAGISRSVTITVAYLMSKERMCLNDAYDFVKKAKPNISPNFNFMGQLLDFEQTLNLHERDSVTPSPCMCKALDQCNCANKRANQMFFMTPTKTAPTYELEPLNVR</sequence>
<keyword evidence="9" id="KW-1185">Reference proteome</keyword>
<name>A0A7J7J0H5_BUGNE</name>
<organism evidence="8 9">
    <name type="scientific">Bugula neritina</name>
    <name type="common">Brown bryozoan</name>
    <name type="synonym">Sertularia neritina</name>
    <dbReference type="NCBI Taxonomy" id="10212"/>
    <lineage>
        <taxon>Eukaryota</taxon>
        <taxon>Metazoa</taxon>
        <taxon>Spiralia</taxon>
        <taxon>Lophotrochozoa</taxon>
        <taxon>Bryozoa</taxon>
        <taxon>Gymnolaemata</taxon>
        <taxon>Cheilostomatida</taxon>
        <taxon>Flustrina</taxon>
        <taxon>Buguloidea</taxon>
        <taxon>Bugulidae</taxon>
        <taxon>Bugula</taxon>
    </lineage>
</organism>
<keyword evidence="3" id="KW-0378">Hydrolase</keyword>
<dbReference type="InterPro" id="IPR000340">
    <property type="entry name" value="Dual-sp_phosphatase_cat-dom"/>
</dbReference>
<dbReference type="PROSITE" id="PS50054">
    <property type="entry name" value="TYR_PHOSPHATASE_DUAL"/>
    <property type="match status" value="1"/>
</dbReference>
<protein>
    <recommendedName>
        <fullName evidence="2">protein-tyrosine-phosphatase</fullName>
        <ecNumber evidence="2">3.1.3.48</ecNumber>
    </recommendedName>
</protein>
<evidence type="ECO:0000259" key="7">
    <source>
        <dbReference type="PROSITE" id="PS50206"/>
    </source>
</evidence>
<dbReference type="Pfam" id="PF00782">
    <property type="entry name" value="DSPc"/>
    <property type="match status" value="1"/>
</dbReference>
<dbReference type="InterPro" id="IPR029021">
    <property type="entry name" value="Prot-tyrosine_phosphatase-like"/>
</dbReference>
<dbReference type="SUPFAM" id="SSF52821">
    <property type="entry name" value="Rhodanese/Cell cycle control phosphatase"/>
    <property type="match status" value="1"/>
</dbReference>
<dbReference type="GO" id="GO:0033550">
    <property type="term" value="F:MAP kinase tyrosine phosphatase activity"/>
    <property type="evidence" value="ECO:0007669"/>
    <property type="project" value="TreeGrafter"/>
</dbReference>
<dbReference type="SMART" id="SM00195">
    <property type="entry name" value="DSPc"/>
    <property type="match status" value="1"/>
</dbReference>
<evidence type="ECO:0000259" key="6">
    <source>
        <dbReference type="PROSITE" id="PS50056"/>
    </source>
</evidence>
<evidence type="ECO:0000313" key="9">
    <source>
        <dbReference type="Proteomes" id="UP000593567"/>
    </source>
</evidence>
<comment type="caution">
    <text evidence="8">The sequence shown here is derived from an EMBL/GenBank/DDBJ whole genome shotgun (WGS) entry which is preliminary data.</text>
</comment>
<evidence type="ECO:0000259" key="5">
    <source>
        <dbReference type="PROSITE" id="PS50054"/>
    </source>
</evidence>
<dbReference type="InterPro" id="IPR036873">
    <property type="entry name" value="Rhodanese-like_dom_sf"/>
</dbReference>
<dbReference type="GO" id="GO:0008330">
    <property type="term" value="F:protein tyrosine/threonine phosphatase activity"/>
    <property type="evidence" value="ECO:0007669"/>
    <property type="project" value="TreeGrafter"/>
</dbReference>
<dbReference type="PANTHER" id="PTHR10159:SF519">
    <property type="entry name" value="DUAL SPECIFICITY PROTEIN PHOSPHATASE MPK3"/>
    <property type="match status" value="1"/>
</dbReference>
<dbReference type="Gene3D" id="3.90.190.10">
    <property type="entry name" value="Protein tyrosine phosphatase superfamily"/>
    <property type="match status" value="1"/>
</dbReference>
<dbReference type="InterPro" id="IPR001763">
    <property type="entry name" value="Rhodanese-like_dom"/>
</dbReference>
<dbReference type="CDD" id="cd14566">
    <property type="entry name" value="DSP_MKP_classII"/>
    <property type="match status" value="1"/>
</dbReference>
<evidence type="ECO:0000256" key="3">
    <source>
        <dbReference type="ARBA" id="ARBA00022801"/>
    </source>
</evidence>
<dbReference type="AlphaFoldDB" id="A0A7J7J0H5"/>